<keyword evidence="3" id="KW-0804">Transcription</keyword>
<dbReference type="NCBIfam" id="NF008365">
    <property type="entry name" value="PRK11161.1"/>
    <property type="match status" value="1"/>
</dbReference>
<keyword evidence="1" id="KW-0805">Transcription regulation</keyword>
<dbReference type="InterPro" id="IPR018490">
    <property type="entry name" value="cNMP-bd_dom_sf"/>
</dbReference>
<dbReference type="SUPFAM" id="SSF46785">
    <property type="entry name" value="Winged helix' DNA-binding domain"/>
    <property type="match status" value="1"/>
</dbReference>
<dbReference type="PROSITE" id="PS51063">
    <property type="entry name" value="HTH_CRP_2"/>
    <property type="match status" value="1"/>
</dbReference>
<dbReference type="Proteomes" id="UP000294489">
    <property type="component" value="Unassembled WGS sequence"/>
</dbReference>
<keyword evidence="2" id="KW-0238">DNA-binding</keyword>
<reference evidence="6 7" key="1">
    <citation type="submission" date="2019-03" db="EMBL/GenBank/DDBJ databases">
        <title>Freshwater and sediment microbial communities from various areas in North America, analyzing microbe dynamics in response to fracking.</title>
        <authorList>
            <person name="Lamendella R."/>
        </authorList>
    </citation>
    <scope>NUCLEOTIDE SEQUENCE [LARGE SCALE GENOMIC DNA]</scope>
    <source>
        <strain evidence="6 7">6_TX</strain>
    </source>
</reference>
<dbReference type="PROSITE" id="PS50042">
    <property type="entry name" value="CNMP_BINDING_3"/>
    <property type="match status" value="1"/>
</dbReference>
<evidence type="ECO:0000313" key="6">
    <source>
        <dbReference type="EMBL" id="TDX29436.1"/>
    </source>
</evidence>
<dbReference type="AlphaFoldDB" id="A0A4R8G2Y8"/>
<dbReference type="PANTHER" id="PTHR24567">
    <property type="entry name" value="CRP FAMILY TRANSCRIPTIONAL REGULATORY PROTEIN"/>
    <property type="match status" value="1"/>
</dbReference>
<feature type="domain" description="Cyclic nucleotide-binding" evidence="4">
    <location>
        <begin position="24"/>
        <end position="107"/>
    </location>
</feature>
<dbReference type="InterPro" id="IPR036388">
    <property type="entry name" value="WH-like_DNA-bd_sf"/>
</dbReference>
<dbReference type="Gene3D" id="2.60.120.10">
    <property type="entry name" value="Jelly Rolls"/>
    <property type="match status" value="1"/>
</dbReference>
<comment type="caution">
    <text evidence="6">The sequence shown here is derived from an EMBL/GenBank/DDBJ whole genome shotgun (WGS) entry which is preliminary data.</text>
</comment>
<dbReference type="CDD" id="cd00092">
    <property type="entry name" value="HTH_CRP"/>
    <property type="match status" value="1"/>
</dbReference>
<evidence type="ECO:0000256" key="3">
    <source>
        <dbReference type="ARBA" id="ARBA00023163"/>
    </source>
</evidence>
<dbReference type="InterPro" id="IPR000595">
    <property type="entry name" value="cNMP-bd_dom"/>
</dbReference>
<dbReference type="SUPFAM" id="SSF51206">
    <property type="entry name" value="cAMP-binding domain-like"/>
    <property type="match status" value="1"/>
</dbReference>
<dbReference type="PRINTS" id="PR00034">
    <property type="entry name" value="HTHCRP"/>
</dbReference>
<evidence type="ECO:0000256" key="1">
    <source>
        <dbReference type="ARBA" id="ARBA00023015"/>
    </source>
</evidence>
<dbReference type="InterPro" id="IPR050397">
    <property type="entry name" value="Env_Response_Regulators"/>
</dbReference>
<dbReference type="RefSeq" id="WP_134017701.1">
    <property type="nucleotide sequence ID" value="NZ_SOEC01000007.1"/>
</dbReference>
<evidence type="ECO:0000259" key="5">
    <source>
        <dbReference type="PROSITE" id="PS51063"/>
    </source>
</evidence>
<dbReference type="GO" id="GO:0003700">
    <property type="term" value="F:DNA-binding transcription factor activity"/>
    <property type="evidence" value="ECO:0007669"/>
    <property type="project" value="TreeGrafter"/>
</dbReference>
<dbReference type="Pfam" id="PF13545">
    <property type="entry name" value="HTH_Crp_2"/>
    <property type="match status" value="1"/>
</dbReference>
<dbReference type="GO" id="GO:0005829">
    <property type="term" value="C:cytosol"/>
    <property type="evidence" value="ECO:0007669"/>
    <property type="project" value="TreeGrafter"/>
</dbReference>
<accession>A0A4R8G2Y8</accession>
<dbReference type="PANTHER" id="PTHR24567:SF75">
    <property type="entry name" value="FUMARATE AND NITRATE REDUCTION REGULATORY PROTEIN"/>
    <property type="match status" value="1"/>
</dbReference>
<gene>
    <name evidence="6" type="ORF">DFO67_107112</name>
</gene>
<protein>
    <submittedName>
        <fullName evidence="6">CRP/FNR family transcriptional regulator</fullName>
    </submittedName>
</protein>
<dbReference type="GO" id="GO:0003677">
    <property type="term" value="F:DNA binding"/>
    <property type="evidence" value="ECO:0007669"/>
    <property type="project" value="UniProtKB-KW"/>
</dbReference>
<evidence type="ECO:0000313" key="7">
    <source>
        <dbReference type="Proteomes" id="UP000294489"/>
    </source>
</evidence>
<dbReference type="EMBL" id="SOEC01000007">
    <property type="protein sequence ID" value="TDX29436.1"/>
    <property type="molecule type" value="Genomic_DNA"/>
</dbReference>
<feature type="domain" description="HTH crp-type" evidence="5">
    <location>
        <begin position="158"/>
        <end position="231"/>
    </location>
</feature>
<dbReference type="Pfam" id="PF00027">
    <property type="entry name" value="cNMP_binding"/>
    <property type="match status" value="1"/>
</dbReference>
<name>A0A4R8G2Y8_9GAMM</name>
<proteinExistence type="predicted"/>
<dbReference type="SMART" id="SM00100">
    <property type="entry name" value="cNMP"/>
    <property type="match status" value="1"/>
</dbReference>
<dbReference type="OrthoDB" id="7643467at2"/>
<evidence type="ECO:0000256" key="2">
    <source>
        <dbReference type="ARBA" id="ARBA00023125"/>
    </source>
</evidence>
<dbReference type="InterPro" id="IPR012318">
    <property type="entry name" value="HTH_CRP"/>
</dbReference>
<dbReference type="FunFam" id="1.10.10.10:FF:000028">
    <property type="entry name" value="Fumarate/nitrate reduction transcriptional regulator Fnr"/>
    <property type="match status" value="1"/>
</dbReference>
<dbReference type="InterPro" id="IPR014710">
    <property type="entry name" value="RmlC-like_jellyroll"/>
</dbReference>
<sequence>MTRIATLSDTRNNCHNCRLRSLCLPDNLSKDDLGELDSIVQRRKPVARGAYLFQAGERFQSIFAVRTGAVKTLTVQANGDEHISGFHLPGEVIGLDAIVSRDHPSTAIALESTSVCEIPYAELESLGDRMPAVQHQLVRVMSRELLAEHHTGHLLTRRAAEQRLAVVLLAFSERFARRGLSALRFRLPMSRLDLGNYLGLVPETMSRTFRRLEEQGLVSITGKEIELVDICAMKALAYGNNEGGLAAKA</sequence>
<evidence type="ECO:0000259" key="4">
    <source>
        <dbReference type="PROSITE" id="PS50042"/>
    </source>
</evidence>
<dbReference type="InterPro" id="IPR036390">
    <property type="entry name" value="WH_DNA-bd_sf"/>
</dbReference>
<dbReference type="SMART" id="SM00419">
    <property type="entry name" value="HTH_CRP"/>
    <property type="match status" value="1"/>
</dbReference>
<dbReference type="Gene3D" id="1.10.10.10">
    <property type="entry name" value="Winged helix-like DNA-binding domain superfamily/Winged helix DNA-binding domain"/>
    <property type="match status" value="1"/>
</dbReference>
<dbReference type="CDD" id="cd00038">
    <property type="entry name" value="CAP_ED"/>
    <property type="match status" value="1"/>
</dbReference>
<organism evidence="6 7">
    <name type="scientific">Modicisalibacter xianhensis</name>
    <dbReference type="NCBI Taxonomy" id="442341"/>
    <lineage>
        <taxon>Bacteria</taxon>
        <taxon>Pseudomonadati</taxon>
        <taxon>Pseudomonadota</taxon>
        <taxon>Gammaproteobacteria</taxon>
        <taxon>Oceanospirillales</taxon>
        <taxon>Halomonadaceae</taxon>
        <taxon>Modicisalibacter</taxon>
    </lineage>
</organism>